<dbReference type="Proteomes" id="UP000244174">
    <property type="component" value="Unassembled WGS sequence"/>
</dbReference>
<organism evidence="1 2">
    <name type="scientific">Christiangramia gaetbulicola</name>
    <dbReference type="NCBI Taxonomy" id="703340"/>
    <lineage>
        <taxon>Bacteria</taxon>
        <taxon>Pseudomonadati</taxon>
        <taxon>Bacteroidota</taxon>
        <taxon>Flavobacteriia</taxon>
        <taxon>Flavobacteriales</taxon>
        <taxon>Flavobacteriaceae</taxon>
        <taxon>Christiangramia</taxon>
    </lineage>
</organism>
<comment type="caution">
    <text evidence="1">The sequence shown here is derived from an EMBL/GenBank/DDBJ whole genome shotgun (WGS) entry which is preliminary data.</text>
</comment>
<accession>A0A2T6ALC5</accession>
<keyword evidence="2" id="KW-1185">Reference proteome</keyword>
<name>A0A2T6ALC5_9FLAO</name>
<protein>
    <submittedName>
        <fullName evidence="1">Uncharacterized protein</fullName>
    </submittedName>
</protein>
<evidence type="ECO:0000313" key="2">
    <source>
        <dbReference type="Proteomes" id="UP000244174"/>
    </source>
</evidence>
<proteinExistence type="predicted"/>
<gene>
    <name evidence="1" type="ORF">C8P64_0592</name>
</gene>
<dbReference type="EMBL" id="QBKQ01000001">
    <property type="protein sequence ID" value="PTX44610.1"/>
    <property type="molecule type" value="Genomic_DNA"/>
</dbReference>
<reference evidence="1 2" key="1">
    <citation type="submission" date="2018-04" db="EMBL/GenBank/DDBJ databases">
        <title>Genomic Encyclopedia of Archaeal and Bacterial Type Strains, Phase II (KMG-II): from individual species to whole genera.</title>
        <authorList>
            <person name="Goeker M."/>
        </authorList>
    </citation>
    <scope>NUCLEOTIDE SEQUENCE [LARGE SCALE GENOMIC DNA]</scope>
    <source>
        <strain evidence="1 2">DSM 23082</strain>
    </source>
</reference>
<dbReference type="AlphaFoldDB" id="A0A2T6ALC5"/>
<evidence type="ECO:0000313" key="1">
    <source>
        <dbReference type="EMBL" id="PTX44610.1"/>
    </source>
</evidence>
<sequence>MWKFPRSVGAIARTEKKLQRNLELFLFTLFSKLKIKQVWKFPRSVGAIARTEKKLQRNLELFLF</sequence>